<gene>
    <name evidence="2" type="ORF">KBTEX_04379</name>
</gene>
<dbReference type="Pfam" id="PF00011">
    <property type="entry name" value="HSP20"/>
    <property type="match status" value="1"/>
</dbReference>
<sequence>MDMTRYRPGRGVANLSDEFSRFFSSSPLLDAVRDFSTVETSQWTPAVDIREEKDKFVVEADIPGVTPEDIEVTMENGVLSIRGERTSERDTDEGGVRRRERAYGVFYRRFALPDSADPESVRARGDQGVLRIEIGKRETAVSRRIPVEQ</sequence>
<dbReference type="Gene3D" id="2.60.40.790">
    <property type="match status" value="1"/>
</dbReference>
<dbReference type="PANTHER" id="PTHR11527">
    <property type="entry name" value="HEAT-SHOCK PROTEIN 20 FAMILY MEMBER"/>
    <property type="match status" value="1"/>
</dbReference>
<organism evidence="2">
    <name type="scientific">uncultured organism</name>
    <dbReference type="NCBI Taxonomy" id="155900"/>
    <lineage>
        <taxon>unclassified sequences</taxon>
        <taxon>environmental samples</taxon>
    </lineage>
</organism>
<dbReference type="InterPro" id="IPR031107">
    <property type="entry name" value="Small_HSP"/>
</dbReference>
<proteinExistence type="predicted"/>
<reference evidence="2" key="1">
    <citation type="submission" date="2019-06" db="EMBL/GenBank/DDBJ databases">
        <authorList>
            <person name="Murdoch R.W."/>
            <person name="Fathepure B."/>
        </authorList>
    </citation>
    <scope>NUCLEOTIDE SEQUENCE</scope>
</reference>
<feature type="domain" description="SHSP" evidence="1">
    <location>
        <begin position="38"/>
        <end position="149"/>
    </location>
</feature>
<dbReference type="EMBL" id="MN079599">
    <property type="protein sequence ID" value="QEA08011.1"/>
    <property type="molecule type" value="Genomic_DNA"/>
</dbReference>
<dbReference type="SUPFAM" id="SSF49764">
    <property type="entry name" value="HSP20-like chaperones"/>
    <property type="match status" value="1"/>
</dbReference>
<name>A0A5B8RH89_9ZZZZ</name>
<dbReference type="PROSITE" id="PS01031">
    <property type="entry name" value="SHSP"/>
    <property type="match status" value="1"/>
</dbReference>
<dbReference type="InterPro" id="IPR002068">
    <property type="entry name" value="A-crystallin/Hsp20_dom"/>
</dbReference>
<protein>
    <recommendedName>
        <fullName evidence="1">SHSP domain-containing protein</fullName>
    </recommendedName>
</protein>
<dbReference type="AlphaFoldDB" id="A0A5B8RH89"/>
<accession>A0A5B8RH89</accession>
<evidence type="ECO:0000313" key="2">
    <source>
        <dbReference type="EMBL" id="QEA08011.1"/>
    </source>
</evidence>
<dbReference type="InterPro" id="IPR008978">
    <property type="entry name" value="HSP20-like_chaperone"/>
</dbReference>
<evidence type="ECO:0000259" key="1">
    <source>
        <dbReference type="PROSITE" id="PS01031"/>
    </source>
</evidence>
<dbReference type="CDD" id="cd06464">
    <property type="entry name" value="ACD_sHsps-like"/>
    <property type="match status" value="1"/>
</dbReference>